<feature type="region of interest" description="Disordered" evidence="1">
    <location>
        <begin position="386"/>
        <end position="410"/>
    </location>
</feature>
<keyword evidence="3" id="KW-1185">Reference proteome</keyword>
<dbReference type="InParanoid" id="A0A2T3AG28"/>
<feature type="compositionally biased region" description="Polar residues" evidence="1">
    <location>
        <begin position="167"/>
        <end position="178"/>
    </location>
</feature>
<evidence type="ECO:0000313" key="2">
    <source>
        <dbReference type="EMBL" id="PSR97129.1"/>
    </source>
</evidence>
<evidence type="ECO:0000256" key="1">
    <source>
        <dbReference type="SAM" id="MobiDB-lite"/>
    </source>
</evidence>
<feature type="compositionally biased region" description="Basic residues" evidence="1">
    <location>
        <begin position="398"/>
        <end position="410"/>
    </location>
</feature>
<reference evidence="2 3" key="1">
    <citation type="journal article" date="2018" name="Mycol. Prog.">
        <title>Coniella lustricola, a new species from submerged detritus.</title>
        <authorList>
            <person name="Raudabaugh D.B."/>
            <person name="Iturriaga T."/>
            <person name="Carver A."/>
            <person name="Mondo S."/>
            <person name="Pangilinan J."/>
            <person name="Lipzen A."/>
            <person name="He G."/>
            <person name="Amirebrahimi M."/>
            <person name="Grigoriev I.V."/>
            <person name="Miller A.N."/>
        </authorList>
    </citation>
    <scope>NUCLEOTIDE SEQUENCE [LARGE SCALE GENOMIC DNA]</scope>
    <source>
        <strain evidence="2 3">B22-T-1</strain>
    </source>
</reference>
<accession>A0A2T3AG28</accession>
<feature type="compositionally biased region" description="Acidic residues" evidence="1">
    <location>
        <begin position="186"/>
        <end position="196"/>
    </location>
</feature>
<feature type="compositionally biased region" description="Low complexity" evidence="1">
    <location>
        <begin position="301"/>
        <end position="339"/>
    </location>
</feature>
<evidence type="ECO:0000313" key="3">
    <source>
        <dbReference type="Proteomes" id="UP000241462"/>
    </source>
</evidence>
<dbReference type="EMBL" id="KZ678394">
    <property type="protein sequence ID" value="PSR97129.1"/>
    <property type="molecule type" value="Genomic_DNA"/>
</dbReference>
<sequence>MSTWRRPCDTNPLVAPFRTLHNNKKTNIIINITIIITIIMPRTVRTQPEPTRRDSWPPTQISLYRSIEADEAATTKAQPPRRASLIEDDPITSFLTPTPLLDDGDTDDDMEFDDMDMDMAFDAGIEDSHRPSPVVRSISPSKLAGGLRSPTRSPLLRTTTPPHLTRGSMSPPSRNSPEICTPDAAVFDDEDDENDDGEDYVRFTPRGLGLVNHHNSNIHSMTSLNNYFGNSFKSYAKARKASKSAAVAAAKLREKEQDRIALAMARGGYVMPIAGLDYSSDYEHNNTVSLAPAPTIHPGRSLTGPTLSSRGSSGTSSPGRSPCNTTSPRSMSSSSTHNNNSWSAIAANIPVSGRMSPRAWREPSPDVWSIEEDVEGEVLGERDIDAASEHEATTRTTANKKAKGKGKGKKVRFAMPLRVEIP</sequence>
<dbReference type="Proteomes" id="UP000241462">
    <property type="component" value="Unassembled WGS sequence"/>
</dbReference>
<name>A0A2T3AG28_9PEZI</name>
<dbReference type="OrthoDB" id="3439027at2759"/>
<feature type="region of interest" description="Disordered" evidence="1">
    <location>
        <begin position="126"/>
        <end position="196"/>
    </location>
</feature>
<feature type="compositionally biased region" description="Low complexity" evidence="1">
    <location>
        <begin position="131"/>
        <end position="166"/>
    </location>
</feature>
<organism evidence="2 3">
    <name type="scientific">Coniella lustricola</name>
    <dbReference type="NCBI Taxonomy" id="2025994"/>
    <lineage>
        <taxon>Eukaryota</taxon>
        <taxon>Fungi</taxon>
        <taxon>Dikarya</taxon>
        <taxon>Ascomycota</taxon>
        <taxon>Pezizomycotina</taxon>
        <taxon>Sordariomycetes</taxon>
        <taxon>Sordariomycetidae</taxon>
        <taxon>Diaporthales</taxon>
        <taxon>Schizoparmaceae</taxon>
        <taxon>Coniella</taxon>
    </lineage>
</organism>
<feature type="region of interest" description="Disordered" evidence="1">
    <location>
        <begin position="289"/>
        <end position="339"/>
    </location>
</feature>
<proteinExistence type="predicted"/>
<dbReference type="AlphaFoldDB" id="A0A2T3AG28"/>
<protein>
    <submittedName>
        <fullName evidence="2">Uncharacterized protein</fullName>
    </submittedName>
</protein>
<dbReference type="STRING" id="2025994.A0A2T3AG28"/>
<gene>
    <name evidence="2" type="ORF">BD289DRAFT_118685</name>
</gene>